<dbReference type="InterPro" id="IPR012933">
    <property type="entry name" value="HicA_mRNA_interferase"/>
</dbReference>
<dbReference type="Gene3D" id="3.30.920.30">
    <property type="entry name" value="Hypothetical protein"/>
    <property type="match status" value="1"/>
</dbReference>
<keyword evidence="2" id="KW-1277">Toxin-antitoxin system</keyword>
<dbReference type="GO" id="GO:0003729">
    <property type="term" value="F:mRNA binding"/>
    <property type="evidence" value="ECO:0007669"/>
    <property type="project" value="InterPro"/>
</dbReference>
<comment type="similarity">
    <text evidence="1">Belongs to the HicA mRNA interferase family.</text>
</comment>
<keyword evidence="3" id="KW-0540">Nuclease</keyword>
<evidence type="ECO:0000256" key="3">
    <source>
        <dbReference type="ARBA" id="ARBA00022722"/>
    </source>
</evidence>
<evidence type="ECO:0000256" key="5">
    <source>
        <dbReference type="ARBA" id="ARBA00022801"/>
    </source>
</evidence>
<dbReference type="AlphaFoldDB" id="A0A143CFR1"/>
<keyword evidence="5" id="KW-0378">Hydrolase</keyword>
<evidence type="ECO:0000256" key="4">
    <source>
        <dbReference type="ARBA" id="ARBA00022759"/>
    </source>
</evidence>
<evidence type="ECO:0000256" key="2">
    <source>
        <dbReference type="ARBA" id="ARBA00022649"/>
    </source>
</evidence>
<keyword evidence="4" id="KW-0255">Endonuclease</keyword>
<dbReference type="Proteomes" id="UP000662736">
    <property type="component" value="Chromosome"/>
</dbReference>
<gene>
    <name evidence="8" type="ORF">J1G54_08290</name>
</gene>
<evidence type="ECO:0000256" key="6">
    <source>
        <dbReference type="ARBA" id="ARBA00022884"/>
    </source>
</evidence>
<proteinExistence type="inferred from homology"/>
<sequence length="58" mass="6705">MKQSEFLRWLIAQGVVKEEGSKHIKLYYNGNQSTMPRQPSKEIKNGTMRAIKKQLGLN</sequence>
<protein>
    <submittedName>
        <fullName evidence="8">Type II toxin-antitoxin system HicA family toxin</fullName>
    </submittedName>
</protein>
<keyword evidence="6" id="KW-0694">RNA-binding</keyword>
<evidence type="ECO:0000256" key="1">
    <source>
        <dbReference type="ARBA" id="ARBA00006620"/>
    </source>
</evidence>
<dbReference type="GO" id="GO:0016787">
    <property type="term" value="F:hydrolase activity"/>
    <property type="evidence" value="ECO:0007669"/>
    <property type="project" value="UniProtKB-KW"/>
</dbReference>
<evidence type="ECO:0000256" key="7">
    <source>
        <dbReference type="ARBA" id="ARBA00023016"/>
    </source>
</evidence>
<dbReference type="Pfam" id="PF07927">
    <property type="entry name" value="HicA_toxin"/>
    <property type="match status" value="1"/>
</dbReference>
<accession>A0A143CFR1</accession>
<dbReference type="RefSeq" id="WP_021113607.1">
    <property type="nucleotide sequence ID" value="NZ_CBCRUP010000082.1"/>
</dbReference>
<dbReference type="SUPFAM" id="SSF54786">
    <property type="entry name" value="YcfA/nrd intein domain"/>
    <property type="match status" value="1"/>
</dbReference>
<dbReference type="GO" id="GO:0004519">
    <property type="term" value="F:endonuclease activity"/>
    <property type="evidence" value="ECO:0007669"/>
    <property type="project" value="UniProtKB-KW"/>
</dbReference>
<reference evidence="8" key="1">
    <citation type="submission" date="2021-03" db="EMBL/GenBank/DDBJ databases">
        <title>Characterization of a novel Integrative Conjugative Element in Glaesserella parasuis.</title>
        <authorList>
            <person name="Hu G."/>
            <person name="Sun H."/>
        </authorList>
    </citation>
    <scope>NUCLEOTIDE SEQUENCE</scope>
    <source>
        <strain evidence="8">GHP1807</strain>
    </source>
</reference>
<evidence type="ECO:0000313" key="8">
    <source>
        <dbReference type="EMBL" id="QSX16364.1"/>
    </source>
</evidence>
<name>A0A143CFR1_GLAPU</name>
<organism evidence="8 9">
    <name type="scientific">Glaesserella parasuis</name>
    <name type="common">Haemophilus parasuis</name>
    <dbReference type="NCBI Taxonomy" id="738"/>
    <lineage>
        <taxon>Bacteria</taxon>
        <taxon>Pseudomonadati</taxon>
        <taxon>Pseudomonadota</taxon>
        <taxon>Gammaproteobacteria</taxon>
        <taxon>Pasteurellales</taxon>
        <taxon>Pasteurellaceae</taxon>
        <taxon>Glaesserella</taxon>
    </lineage>
</organism>
<dbReference type="EMBL" id="CP071491">
    <property type="protein sequence ID" value="QSX16364.1"/>
    <property type="molecule type" value="Genomic_DNA"/>
</dbReference>
<keyword evidence="7" id="KW-0346">Stress response</keyword>
<dbReference type="InterPro" id="IPR038570">
    <property type="entry name" value="HicA_sf"/>
</dbReference>
<evidence type="ECO:0000313" key="9">
    <source>
        <dbReference type="Proteomes" id="UP000662736"/>
    </source>
</evidence>